<protein>
    <recommendedName>
        <fullName evidence="4">DUF2850 domain-containing protein</fullName>
    </recommendedName>
</protein>
<dbReference type="Pfam" id="PF11012">
    <property type="entry name" value="DUF2850"/>
    <property type="match status" value="1"/>
</dbReference>
<dbReference type="EMBL" id="AEIU01000091">
    <property type="protein sequence ID" value="EFP95613.1"/>
    <property type="molecule type" value="Genomic_DNA"/>
</dbReference>
<dbReference type="Proteomes" id="UP000002943">
    <property type="component" value="Unassembled WGS sequence"/>
</dbReference>
<keyword evidence="1" id="KW-0472">Membrane</keyword>
<accession>E3BMY7</accession>
<sequence>MIFLFFWVGVVVSKKSNSGKIFENTALMCAIVVTLIFLSMSGKLYDFYMEKAYPKSEIYGAWVEQDVASYAADIFMLNKSGVIIKGKIVTTKYDWDGASLKYHLGDKVRRFKVKKNEPDFMEIQLISEPHYKPIFRLAK</sequence>
<dbReference type="InterPro" id="IPR021271">
    <property type="entry name" value="DUF2850"/>
</dbReference>
<evidence type="ECO:0000256" key="1">
    <source>
        <dbReference type="SAM" id="Phobius"/>
    </source>
</evidence>
<name>E3BMY7_9VIBR</name>
<keyword evidence="1" id="KW-1133">Transmembrane helix</keyword>
<dbReference type="eggNOG" id="ENOG5031MRV">
    <property type="taxonomic scope" value="Bacteria"/>
</dbReference>
<organism evidence="2 3">
    <name type="scientific">Vibrio caribbeanicus ATCC BAA-2122</name>
    <dbReference type="NCBI Taxonomy" id="796620"/>
    <lineage>
        <taxon>Bacteria</taxon>
        <taxon>Pseudomonadati</taxon>
        <taxon>Pseudomonadota</taxon>
        <taxon>Gammaproteobacteria</taxon>
        <taxon>Vibrionales</taxon>
        <taxon>Vibrionaceae</taxon>
        <taxon>Vibrio</taxon>
    </lineage>
</organism>
<feature type="transmembrane region" description="Helical" evidence="1">
    <location>
        <begin position="24"/>
        <end position="45"/>
    </location>
</feature>
<dbReference type="STRING" id="796620.VIBC2010_11006"/>
<evidence type="ECO:0000313" key="2">
    <source>
        <dbReference type="EMBL" id="EFP95613.1"/>
    </source>
</evidence>
<reference evidence="2 3" key="1">
    <citation type="journal article" date="2012" name="Int. J. Syst. Evol. Microbiol.">
        <title>Vibrio caribbeanicus sp. nov., isolated from the marine sponge Scleritoderma cyanea.</title>
        <authorList>
            <person name="Hoffmann M."/>
            <person name="Monday S.R."/>
            <person name="Allard M.W."/>
            <person name="Strain E.A."/>
            <person name="Whittaker P."/>
            <person name="Naum M."/>
            <person name="McCarthy P.J."/>
            <person name="Lopez J.V."/>
            <person name="Fischer M."/>
            <person name="Brown E.W."/>
        </authorList>
    </citation>
    <scope>NUCLEOTIDE SEQUENCE [LARGE SCALE GENOMIC DNA]</scope>
    <source>
        <strain evidence="2 3">ATCC BAA-2122</strain>
    </source>
</reference>
<keyword evidence="1" id="KW-0812">Transmembrane</keyword>
<comment type="caution">
    <text evidence="2">The sequence shown here is derived from an EMBL/GenBank/DDBJ whole genome shotgun (WGS) entry which is preliminary data.</text>
</comment>
<dbReference type="AlphaFoldDB" id="E3BMY7"/>
<gene>
    <name evidence="2" type="ORF">VIBC2010_11006</name>
</gene>
<evidence type="ECO:0008006" key="4">
    <source>
        <dbReference type="Google" id="ProtNLM"/>
    </source>
</evidence>
<proteinExistence type="predicted"/>
<dbReference type="OrthoDB" id="5824286at2"/>
<keyword evidence="3" id="KW-1185">Reference proteome</keyword>
<evidence type="ECO:0000313" key="3">
    <source>
        <dbReference type="Proteomes" id="UP000002943"/>
    </source>
</evidence>